<organism evidence="2 3">
    <name type="scientific">Leptospira noumeaensis</name>
    <dbReference type="NCBI Taxonomy" id="2484964"/>
    <lineage>
        <taxon>Bacteria</taxon>
        <taxon>Pseudomonadati</taxon>
        <taxon>Spirochaetota</taxon>
        <taxon>Spirochaetia</taxon>
        <taxon>Leptospirales</taxon>
        <taxon>Leptospiraceae</taxon>
        <taxon>Leptospira</taxon>
    </lineage>
</organism>
<dbReference type="AlphaFoldDB" id="A0A4R9IGX5"/>
<reference evidence="2" key="1">
    <citation type="journal article" date="2019" name="PLoS Negl. Trop. Dis.">
        <title>Revisiting the worldwide diversity of Leptospira species in the environment.</title>
        <authorList>
            <person name="Vincent A.T."/>
            <person name="Schiettekatte O."/>
            <person name="Bourhy P."/>
            <person name="Veyrier F.J."/>
            <person name="Picardeau M."/>
        </authorList>
    </citation>
    <scope>NUCLEOTIDE SEQUENCE [LARGE SCALE GENOMIC DNA]</scope>
    <source>
        <strain evidence="2">201800287</strain>
    </source>
</reference>
<keyword evidence="1" id="KW-0732">Signal</keyword>
<dbReference type="InterPro" id="IPR013320">
    <property type="entry name" value="ConA-like_dom_sf"/>
</dbReference>
<dbReference type="PROSITE" id="PS51257">
    <property type="entry name" value="PROKAR_LIPOPROTEIN"/>
    <property type="match status" value="1"/>
</dbReference>
<evidence type="ECO:0000256" key="1">
    <source>
        <dbReference type="SAM" id="SignalP"/>
    </source>
</evidence>
<evidence type="ECO:0000313" key="2">
    <source>
        <dbReference type="EMBL" id="TGK87678.1"/>
    </source>
</evidence>
<feature type="chain" id="PRO_5020581964" evidence="1">
    <location>
        <begin position="23"/>
        <end position="1232"/>
    </location>
</feature>
<gene>
    <name evidence="2" type="ORF">EHQ24_00195</name>
</gene>
<dbReference type="PANTHER" id="PTHR46388">
    <property type="entry name" value="NHL REPEAT-CONTAINING PROTEIN 2"/>
    <property type="match status" value="1"/>
</dbReference>
<evidence type="ECO:0000313" key="3">
    <source>
        <dbReference type="Proteomes" id="UP000298009"/>
    </source>
</evidence>
<accession>A0A4R9IGX5</accession>
<dbReference type="RefSeq" id="WP_135599710.1">
    <property type="nucleotide sequence ID" value="NZ_RQFK01000007.1"/>
</dbReference>
<name>A0A4R9IGX5_9LEPT</name>
<keyword evidence="3" id="KW-1185">Reference proteome</keyword>
<dbReference type="InterPro" id="IPR011042">
    <property type="entry name" value="6-blade_b-propeller_TolB-like"/>
</dbReference>
<dbReference type="Gene3D" id="2.120.10.30">
    <property type="entry name" value="TolB, C-terminal domain"/>
    <property type="match status" value="3"/>
</dbReference>
<sequence>MKKITLPLVFFLLCSCSLPSLTRSPLDFLAFLRFFTGPQFTGHSIGGVVSGLLPGTSVTVTNNQESVTVSSDGNFIFPTKLSSGQSYDVSFVTNGVGLICSIANSQGVVQSSNITNVSITCGLGSNFYEVGVNVSGLSGTITVQNNAVDTLNISTTGLTKFTTLVPTGNNYAVTITSQPVGTICSFDDPNLSVGTIVAANVTIFITCVTGYLVGGNIHPNPSADLGTSLIGRKSFLRTRVGSYPTNAGGGGAVTGGAVATAGPTAARFNGPATIITDGNFIYVADSVNAVIRKIDKSNGTTTILAGGNSGGGTVCPGTVTTNCQDGVGTAAQFNGLVGLTTNGNNLFVLESSGRRIRKVNLATSVVSTLAGSGSAASADNVSGILASFNNPSSITIFNGSLYVVDRGNCTIRVINPNTTAVSTIAGGATLCSFADDTTGTNARFVSPITAIGLGGYLYITDLAGVGGHKIRRLSLSGTNAVDTIAGDGVQASTDGIGTAAQFNDPHGLTTDGTNLFISEWSGHKIRHLNLSTSKVTTLVGSSSGYSDNTGGMGLLNFPGYLLSDGLNIYISDSGNHSIRYLEPSELLRYTFDGNSNDSIGTNHGLVTGAPTPTMDENGLASGAYEFHGSPEVIQSTSNITPQISDNLTVSAWVYPAGNAGSQFLFYNGMGGSNGYGVIFDGATRKLSISLGAVASSGNTTMSLPLNQWSHVVLTRSYPNWKIYINGKADPLAFSTNPNPPANTFKAGDAGNGFYFKGKVSDLRFFNGGLDNDEIQKLAVQIPSGLVTYYPFNGNAKDYGSAGNHLNISGAITTNDRSGHPSGAYYFNGASYMQKLSPSGLPTGNSPRTVCAWFNTSNSAGQYIVGFGTMAASSGNGLVITSTVTGMFGTTDDVTIFHEGFMNQWMHLCGVYDSSTVYIYENGVLRTSMNKSWTTAVSPNLEVGRLINGAANFSGDLDEIRIYDRVLSLSEIRTLSGHYPTQVSSWNQTPASSSLKFYLMPEAASFGPGACSGGANCVGVVDDRSGNGLHVSQGTGAQQPIFNSTGINGSKSLRFVDTVGTFLTRACTPELNTAANTIFAVYNDMNVAGSDGIFHNGTSGKLLYLPDSAGNQLALFDLQLNSIRMVTNGNYSSINEFVLMALDYDGTSGNIFKGGSVVASTSFGAPAYSCSGGQLDIGRYYWGSGAPASDGDYLDGFMGDLIYFDQVLSTGDRHIVECYLSNKYSLPLSHSCP</sequence>
<dbReference type="SUPFAM" id="SSF63825">
    <property type="entry name" value="YWTD domain"/>
    <property type="match status" value="1"/>
</dbReference>
<dbReference type="SUPFAM" id="SSF49899">
    <property type="entry name" value="Concanavalin A-like lectins/glucanases"/>
    <property type="match status" value="3"/>
</dbReference>
<feature type="signal peptide" evidence="1">
    <location>
        <begin position="1"/>
        <end position="22"/>
    </location>
</feature>
<protein>
    <submittedName>
        <fullName evidence="2">Concanavalin</fullName>
    </submittedName>
</protein>
<dbReference type="OrthoDB" id="9774579at2"/>
<proteinExistence type="predicted"/>
<dbReference type="PANTHER" id="PTHR46388:SF2">
    <property type="entry name" value="NHL REPEAT-CONTAINING PROTEIN 2"/>
    <property type="match status" value="1"/>
</dbReference>
<dbReference type="Gene3D" id="2.60.120.200">
    <property type="match status" value="3"/>
</dbReference>
<dbReference type="Proteomes" id="UP000298009">
    <property type="component" value="Unassembled WGS sequence"/>
</dbReference>
<dbReference type="EMBL" id="RQFK01000007">
    <property type="protein sequence ID" value="TGK87678.1"/>
    <property type="molecule type" value="Genomic_DNA"/>
</dbReference>
<comment type="caution">
    <text evidence="2">The sequence shown here is derived from an EMBL/GenBank/DDBJ whole genome shotgun (WGS) entry which is preliminary data.</text>
</comment>
<dbReference type="Pfam" id="PF13385">
    <property type="entry name" value="Laminin_G_3"/>
    <property type="match status" value="2"/>
</dbReference>